<dbReference type="EMBL" id="RKRK01000006">
    <property type="protein sequence ID" value="RPF54793.1"/>
    <property type="molecule type" value="Genomic_DNA"/>
</dbReference>
<keyword evidence="3" id="KW-1185">Reference proteome</keyword>
<dbReference type="Proteomes" id="UP000277108">
    <property type="component" value="Unassembled WGS sequence"/>
</dbReference>
<proteinExistence type="predicted"/>
<accession>A0A3N5BBM1</accession>
<gene>
    <name evidence="2" type="ORF">EDD62_1754</name>
</gene>
<sequence>MSDYMDKNIEEWNVRDFHGYMNYITDKKFGVKYAPMRSWKMEQGMLGNIVGTKTKEGSHDKRLIKAFIDLTFSEYKPTDQYPAPTFGFVWTYRQSDLQRVEKSLSKQKHEKETKEELNENKTDIDDWLLS</sequence>
<evidence type="ECO:0000313" key="2">
    <source>
        <dbReference type="EMBL" id="RPF54793.1"/>
    </source>
</evidence>
<dbReference type="AlphaFoldDB" id="A0A3N5BBM1"/>
<dbReference type="RefSeq" id="WP_123808707.1">
    <property type="nucleotide sequence ID" value="NZ_RKRK01000006.1"/>
</dbReference>
<protein>
    <submittedName>
        <fullName evidence="2">Uncharacterized protein</fullName>
    </submittedName>
</protein>
<feature type="compositionally biased region" description="Basic and acidic residues" evidence="1">
    <location>
        <begin position="103"/>
        <end position="124"/>
    </location>
</feature>
<dbReference type="OrthoDB" id="2610578at2"/>
<name>A0A3N5BBM1_9BACL</name>
<evidence type="ECO:0000313" key="3">
    <source>
        <dbReference type="Proteomes" id="UP000277108"/>
    </source>
</evidence>
<reference evidence="2 3" key="1">
    <citation type="submission" date="2018-11" db="EMBL/GenBank/DDBJ databases">
        <title>Genomic Encyclopedia of Type Strains, Phase IV (KMG-IV): sequencing the most valuable type-strain genomes for metagenomic binning, comparative biology and taxonomic classification.</title>
        <authorList>
            <person name="Goeker M."/>
        </authorList>
    </citation>
    <scope>NUCLEOTIDE SEQUENCE [LARGE SCALE GENOMIC DNA]</scope>
    <source>
        <strain evidence="2 3">DSM 29158</strain>
    </source>
</reference>
<comment type="caution">
    <text evidence="2">The sequence shown here is derived from an EMBL/GenBank/DDBJ whole genome shotgun (WGS) entry which is preliminary data.</text>
</comment>
<feature type="region of interest" description="Disordered" evidence="1">
    <location>
        <begin position="103"/>
        <end position="130"/>
    </location>
</feature>
<evidence type="ECO:0000256" key="1">
    <source>
        <dbReference type="SAM" id="MobiDB-lite"/>
    </source>
</evidence>
<organism evidence="2 3">
    <name type="scientific">Abyssicoccus albus</name>
    <dbReference type="NCBI Taxonomy" id="1817405"/>
    <lineage>
        <taxon>Bacteria</taxon>
        <taxon>Bacillati</taxon>
        <taxon>Bacillota</taxon>
        <taxon>Bacilli</taxon>
        <taxon>Bacillales</taxon>
        <taxon>Abyssicoccaceae</taxon>
    </lineage>
</organism>